<accession>A0A6L2NWP1</accession>
<name>A0A6L2NWP1_TANCI</name>
<keyword evidence="2" id="KW-0732">Signal</keyword>
<organism evidence="3">
    <name type="scientific">Tanacetum cinerariifolium</name>
    <name type="common">Dalmatian daisy</name>
    <name type="synonym">Chrysanthemum cinerariifolium</name>
    <dbReference type="NCBI Taxonomy" id="118510"/>
    <lineage>
        <taxon>Eukaryota</taxon>
        <taxon>Viridiplantae</taxon>
        <taxon>Streptophyta</taxon>
        <taxon>Embryophyta</taxon>
        <taxon>Tracheophyta</taxon>
        <taxon>Spermatophyta</taxon>
        <taxon>Magnoliopsida</taxon>
        <taxon>eudicotyledons</taxon>
        <taxon>Gunneridae</taxon>
        <taxon>Pentapetalae</taxon>
        <taxon>asterids</taxon>
        <taxon>campanulids</taxon>
        <taxon>Asterales</taxon>
        <taxon>Asteraceae</taxon>
        <taxon>Asteroideae</taxon>
        <taxon>Anthemideae</taxon>
        <taxon>Anthemidinae</taxon>
        <taxon>Tanacetum</taxon>
    </lineage>
</organism>
<feature type="compositionally biased region" description="Gly residues" evidence="1">
    <location>
        <begin position="158"/>
        <end position="176"/>
    </location>
</feature>
<evidence type="ECO:0000313" key="3">
    <source>
        <dbReference type="EMBL" id="GEU90620.1"/>
    </source>
</evidence>
<feature type="region of interest" description="Disordered" evidence="1">
    <location>
        <begin position="147"/>
        <end position="177"/>
    </location>
</feature>
<feature type="signal peptide" evidence="2">
    <location>
        <begin position="1"/>
        <end position="29"/>
    </location>
</feature>
<dbReference type="AlphaFoldDB" id="A0A6L2NWP1"/>
<evidence type="ECO:0000256" key="2">
    <source>
        <dbReference type="SAM" id="SignalP"/>
    </source>
</evidence>
<reference evidence="3" key="1">
    <citation type="journal article" date="2019" name="Sci. Rep.">
        <title>Draft genome of Tanacetum cinerariifolium, the natural source of mosquito coil.</title>
        <authorList>
            <person name="Yamashiro T."/>
            <person name="Shiraishi A."/>
            <person name="Satake H."/>
            <person name="Nakayama K."/>
        </authorList>
    </citation>
    <scope>NUCLEOTIDE SEQUENCE</scope>
</reference>
<feature type="chain" id="PRO_5027040411" evidence="2">
    <location>
        <begin position="30"/>
        <end position="198"/>
    </location>
</feature>
<comment type="caution">
    <text evidence="3">The sequence shown here is derived from an EMBL/GenBank/DDBJ whole genome shotgun (WGS) entry which is preliminary data.</text>
</comment>
<dbReference type="EMBL" id="BKCJ010010227">
    <property type="protein sequence ID" value="GEU90620.1"/>
    <property type="molecule type" value="Genomic_DNA"/>
</dbReference>
<proteinExistence type="predicted"/>
<gene>
    <name evidence="3" type="ORF">Tci_062598</name>
</gene>
<evidence type="ECO:0000256" key="1">
    <source>
        <dbReference type="SAM" id="MobiDB-lite"/>
    </source>
</evidence>
<protein>
    <submittedName>
        <fullName evidence="3">Uncharacterized protein</fullName>
    </submittedName>
</protein>
<sequence>MGFQDLMTLGIDLVLLLLVLHSLDRDAMAGVDAGIDIEVDVEDEVEDVVESSDREQVEEGLQDIYENVMEIPLQRIADIETRRRGLEARSLIAGEERASLLEMRFRILEKFTARHLEAIEELVTDEWKKRWLLMRRPVLQIALEAEIQSQNGSDDDNGNGGDRNGGDGNGRNGNGEYGNPMRILGVLGVTPLNWVATE</sequence>